<dbReference type="EMBL" id="JTHE03000022">
    <property type="protein sequence ID" value="MCM1981802.1"/>
    <property type="molecule type" value="Genomic_DNA"/>
</dbReference>
<dbReference type="GO" id="GO:0016787">
    <property type="term" value="F:hydrolase activity"/>
    <property type="evidence" value="ECO:0007669"/>
    <property type="project" value="UniProtKB-KW"/>
</dbReference>
<dbReference type="Pfam" id="PF12697">
    <property type="entry name" value="Abhydrolase_6"/>
    <property type="match status" value="1"/>
</dbReference>
<gene>
    <name evidence="2" type="ORF">QQ91_0003020</name>
</gene>
<dbReference type="RefSeq" id="WP_236096049.1">
    <property type="nucleotide sequence ID" value="NZ_JTHE03000022.1"/>
</dbReference>
<dbReference type="InterPro" id="IPR000073">
    <property type="entry name" value="AB_hydrolase_1"/>
</dbReference>
<reference evidence="2 3" key="1">
    <citation type="journal article" date="2015" name="Genome Announc.">
        <title>Draft Genome Sequence of Filamentous Marine Cyanobacterium Lyngbya confervoides Strain BDU141951.</title>
        <authorList>
            <person name="Chandrababunaidu M.M."/>
            <person name="Sen D."/>
            <person name="Tripathy S."/>
        </authorList>
    </citation>
    <scope>NUCLEOTIDE SEQUENCE [LARGE SCALE GENOMIC DNA]</scope>
    <source>
        <strain evidence="2 3">BDU141951</strain>
    </source>
</reference>
<dbReference type="PANTHER" id="PTHR43798:SF33">
    <property type="entry name" value="HYDROLASE, PUTATIVE (AFU_ORTHOLOGUE AFUA_2G14860)-RELATED"/>
    <property type="match status" value="1"/>
</dbReference>
<organism evidence="2 3">
    <name type="scientific">Lyngbya confervoides BDU141951</name>
    <dbReference type="NCBI Taxonomy" id="1574623"/>
    <lineage>
        <taxon>Bacteria</taxon>
        <taxon>Bacillati</taxon>
        <taxon>Cyanobacteriota</taxon>
        <taxon>Cyanophyceae</taxon>
        <taxon>Oscillatoriophycideae</taxon>
        <taxon>Oscillatoriales</taxon>
        <taxon>Microcoleaceae</taxon>
        <taxon>Lyngbya</taxon>
    </lineage>
</organism>
<proteinExistence type="predicted"/>
<dbReference type="Gene3D" id="3.40.50.1820">
    <property type="entry name" value="alpha/beta hydrolase"/>
    <property type="match status" value="1"/>
</dbReference>
<evidence type="ECO:0000313" key="2">
    <source>
        <dbReference type="EMBL" id="MCM1981802.1"/>
    </source>
</evidence>
<feature type="domain" description="AB hydrolase-1" evidence="1">
    <location>
        <begin position="25"/>
        <end position="257"/>
    </location>
</feature>
<dbReference type="Proteomes" id="UP000031561">
    <property type="component" value="Unassembled WGS sequence"/>
</dbReference>
<dbReference type="InterPro" id="IPR050266">
    <property type="entry name" value="AB_hydrolase_sf"/>
</dbReference>
<keyword evidence="3" id="KW-1185">Reference proteome</keyword>
<sequence>MMSTQVLHLNPYQVHYREWGRGQPLLLLHGFFGSGQNWEALAGLLGDQFHCFAPDLLGFGQSSKPSLKYTVWHQVDFIRAFVQALGLSHYSVVGHSYGGWTAAACALHMKDIAHLTLIAPAGIRDDEFVGRYRYMRPLLWQSPWVDWGLRAIAPVGRWLGQAATVEMLLKVRTALTEQPVARSFLCDRLRPEDAIDTLEKDLHHIQVPALVIAGGEDKVIPLWHCQTFAAGIAKAKYHLLPKAGHDLIQTHAAVIAEILLADCDRAVFSEDLAVEVPPEV</sequence>
<evidence type="ECO:0000313" key="3">
    <source>
        <dbReference type="Proteomes" id="UP000031561"/>
    </source>
</evidence>
<name>A0ABD4SZQ6_9CYAN</name>
<dbReference type="SUPFAM" id="SSF53474">
    <property type="entry name" value="alpha/beta-Hydrolases"/>
    <property type="match status" value="1"/>
</dbReference>
<dbReference type="AlphaFoldDB" id="A0ABD4SZQ6"/>
<evidence type="ECO:0000259" key="1">
    <source>
        <dbReference type="Pfam" id="PF12697"/>
    </source>
</evidence>
<comment type="caution">
    <text evidence="2">The sequence shown here is derived from an EMBL/GenBank/DDBJ whole genome shotgun (WGS) entry which is preliminary data.</text>
</comment>
<accession>A0ABD4SZQ6</accession>
<dbReference type="PRINTS" id="PR00111">
    <property type="entry name" value="ABHYDROLASE"/>
</dbReference>
<protein>
    <submittedName>
        <fullName evidence="2">Alpha/beta hydrolase</fullName>
    </submittedName>
</protein>
<dbReference type="InterPro" id="IPR029058">
    <property type="entry name" value="AB_hydrolase_fold"/>
</dbReference>
<dbReference type="PANTHER" id="PTHR43798">
    <property type="entry name" value="MONOACYLGLYCEROL LIPASE"/>
    <property type="match status" value="1"/>
</dbReference>
<keyword evidence="2" id="KW-0378">Hydrolase</keyword>